<gene>
    <name evidence="1" type="ORF">EV191_10140</name>
</gene>
<dbReference type="EMBL" id="SLXQ01000001">
    <property type="protein sequence ID" value="TCP56100.1"/>
    <property type="molecule type" value="Genomic_DNA"/>
</dbReference>
<proteinExistence type="predicted"/>
<evidence type="ECO:0000313" key="2">
    <source>
        <dbReference type="Proteomes" id="UP000294911"/>
    </source>
</evidence>
<sequence length="296" mass="31193">MDTGATGAADGLGGAEHRASFGADELGECTETSGAQVAVRVLRHRWRVASLATGWRFPSDWSLPEVDEVCASVLAGEDAAIADSLAKLGRARATAGAGLPETLTDLAALHAVLADPGAESEPATIDPDGTPSVRLTTTALAWADAAMEPVRDAGVLDPLTGLVSLAYLRQRLDEVYRGADRAGHWVDNRYTLLVVSLDPGARSGWSRMASMVLVADVLRAVFDGGETRCALGPSTVGVLADREDGLAARAVLVRRLVNERACADPALHAERQPRTSLVRLPATYERAIELLGRLAR</sequence>
<dbReference type="AlphaFoldDB" id="A0A4R2R0G0"/>
<reference evidence="1 2" key="1">
    <citation type="submission" date="2019-03" db="EMBL/GenBank/DDBJ databases">
        <title>Genomic Encyclopedia of Type Strains, Phase IV (KMG-IV): sequencing the most valuable type-strain genomes for metagenomic binning, comparative biology and taxonomic classification.</title>
        <authorList>
            <person name="Goeker M."/>
        </authorList>
    </citation>
    <scope>NUCLEOTIDE SEQUENCE [LARGE SCALE GENOMIC DNA]</scope>
    <source>
        <strain evidence="1 2">DSM 45765</strain>
    </source>
</reference>
<evidence type="ECO:0000313" key="1">
    <source>
        <dbReference type="EMBL" id="TCP56100.1"/>
    </source>
</evidence>
<organism evidence="1 2">
    <name type="scientific">Tamaricihabitans halophyticus</name>
    <dbReference type="NCBI Taxonomy" id="1262583"/>
    <lineage>
        <taxon>Bacteria</taxon>
        <taxon>Bacillati</taxon>
        <taxon>Actinomycetota</taxon>
        <taxon>Actinomycetes</taxon>
        <taxon>Pseudonocardiales</taxon>
        <taxon>Pseudonocardiaceae</taxon>
        <taxon>Tamaricihabitans</taxon>
    </lineage>
</organism>
<accession>A0A4R2R0G0</accession>
<dbReference type="Proteomes" id="UP000294911">
    <property type="component" value="Unassembled WGS sequence"/>
</dbReference>
<comment type="caution">
    <text evidence="1">The sequence shown here is derived from an EMBL/GenBank/DDBJ whole genome shotgun (WGS) entry which is preliminary data.</text>
</comment>
<keyword evidence="2" id="KW-1185">Reference proteome</keyword>
<name>A0A4R2R0G0_9PSEU</name>
<dbReference type="OrthoDB" id="4936366at2"/>
<dbReference type="RefSeq" id="WP_132874761.1">
    <property type="nucleotide sequence ID" value="NZ_SLXQ01000001.1"/>
</dbReference>
<protein>
    <submittedName>
        <fullName evidence="1">Uncharacterized protein</fullName>
    </submittedName>
</protein>